<evidence type="ECO:0000313" key="3">
    <source>
        <dbReference type="Proteomes" id="UP001142055"/>
    </source>
</evidence>
<proteinExistence type="predicted"/>
<reference evidence="2" key="1">
    <citation type="submission" date="2022-12" db="EMBL/GenBank/DDBJ databases">
        <title>Genome assemblies of Blomia tropicalis.</title>
        <authorList>
            <person name="Cui Y."/>
        </authorList>
    </citation>
    <scope>NUCLEOTIDE SEQUENCE</scope>
    <source>
        <tissue evidence="2">Adult mites</tissue>
    </source>
</reference>
<evidence type="ECO:0000313" key="2">
    <source>
        <dbReference type="EMBL" id="KAJ6223616.1"/>
    </source>
</evidence>
<keyword evidence="1" id="KW-0812">Transmembrane</keyword>
<keyword evidence="3" id="KW-1185">Reference proteome</keyword>
<gene>
    <name evidence="2" type="ORF">RDWZM_002161</name>
</gene>
<dbReference type="EMBL" id="JAPWDV010000001">
    <property type="protein sequence ID" value="KAJ6223616.1"/>
    <property type="molecule type" value="Genomic_DNA"/>
</dbReference>
<name>A0A9Q0RRZ0_BLOTA</name>
<organism evidence="2 3">
    <name type="scientific">Blomia tropicalis</name>
    <name type="common">Mite</name>
    <dbReference type="NCBI Taxonomy" id="40697"/>
    <lineage>
        <taxon>Eukaryota</taxon>
        <taxon>Metazoa</taxon>
        <taxon>Ecdysozoa</taxon>
        <taxon>Arthropoda</taxon>
        <taxon>Chelicerata</taxon>
        <taxon>Arachnida</taxon>
        <taxon>Acari</taxon>
        <taxon>Acariformes</taxon>
        <taxon>Sarcoptiformes</taxon>
        <taxon>Astigmata</taxon>
        <taxon>Glycyphagoidea</taxon>
        <taxon>Echimyopodidae</taxon>
        <taxon>Blomia</taxon>
    </lineage>
</organism>
<feature type="transmembrane region" description="Helical" evidence="1">
    <location>
        <begin position="50"/>
        <end position="74"/>
    </location>
</feature>
<comment type="caution">
    <text evidence="2">The sequence shown here is derived from an EMBL/GenBank/DDBJ whole genome shotgun (WGS) entry which is preliminary data.</text>
</comment>
<keyword evidence="1" id="KW-1133">Transmembrane helix</keyword>
<dbReference type="Proteomes" id="UP001142055">
    <property type="component" value="Chromosome 1"/>
</dbReference>
<dbReference type="AlphaFoldDB" id="A0A9Q0RRZ0"/>
<protein>
    <recommendedName>
        <fullName evidence="4">EB domain-containing protein</fullName>
    </recommendedName>
</protein>
<evidence type="ECO:0000256" key="1">
    <source>
        <dbReference type="SAM" id="Phobius"/>
    </source>
</evidence>
<evidence type="ECO:0008006" key="4">
    <source>
        <dbReference type="Google" id="ProtNLM"/>
    </source>
</evidence>
<sequence>MVGCSILPCRVDNDCLRFIGTKCSQDENRCICAGELDSNSQTCKQSIRRMIIPVIIVGTFMLLANFILVGACIVSRTNRNKMQNLETKTDAENLSLNDEDSLSINNIEQIELQSIPNFFDPI</sequence>
<accession>A0A9Q0RRZ0</accession>
<keyword evidence="1" id="KW-0472">Membrane</keyword>